<accession>A0A251X868</accession>
<name>A0A251X868_9GAMM</name>
<keyword evidence="2" id="KW-1185">Reference proteome</keyword>
<sequence>MNDLILVLLLSFKCGYVLIAVHRAELQPTLADNQWHPLIFMPAMANLLFDAAAFCTIENKWVLRVKPDLDFVDFPWKIKRALVSSLTKWVHFSSETSD</sequence>
<comment type="caution">
    <text evidence="1">The sequence shown here is derived from an EMBL/GenBank/DDBJ whole genome shotgun (WGS) entry which is preliminary data.</text>
</comment>
<evidence type="ECO:0000313" key="2">
    <source>
        <dbReference type="Proteomes" id="UP000194798"/>
    </source>
</evidence>
<dbReference type="EMBL" id="MSLT01000012">
    <property type="protein sequence ID" value="OUD13927.1"/>
    <property type="molecule type" value="Genomic_DNA"/>
</dbReference>
<dbReference type="RefSeq" id="WP_086487711.1">
    <property type="nucleotide sequence ID" value="NZ_MSLT01000012.1"/>
</dbReference>
<protein>
    <submittedName>
        <fullName evidence="1">Uncharacterized protein</fullName>
    </submittedName>
</protein>
<dbReference type="AlphaFoldDB" id="A0A251X868"/>
<gene>
    <name evidence="1" type="ORF">TPSD3_06170</name>
</gene>
<reference evidence="1 2" key="1">
    <citation type="submission" date="2016-12" db="EMBL/GenBank/DDBJ databases">
        <title>Thioflexothrix psekupsii D3 genome sequencing and assembly.</title>
        <authorList>
            <person name="Fomenkov A."/>
            <person name="Vincze T."/>
            <person name="Grabovich M."/>
            <person name="Anton B.P."/>
            <person name="Dubinina G."/>
            <person name="Orlova M."/>
            <person name="Belousova E."/>
            <person name="Roberts R.J."/>
        </authorList>
    </citation>
    <scope>NUCLEOTIDE SEQUENCE [LARGE SCALE GENOMIC DNA]</scope>
    <source>
        <strain evidence="1">D3</strain>
    </source>
</reference>
<dbReference type="Proteomes" id="UP000194798">
    <property type="component" value="Unassembled WGS sequence"/>
</dbReference>
<evidence type="ECO:0000313" key="1">
    <source>
        <dbReference type="EMBL" id="OUD13927.1"/>
    </source>
</evidence>
<proteinExistence type="predicted"/>
<organism evidence="1 2">
    <name type="scientific">Thioflexithrix psekupsensis</name>
    <dbReference type="NCBI Taxonomy" id="1570016"/>
    <lineage>
        <taxon>Bacteria</taxon>
        <taxon>Pseudomonadati</taxon>
        <taxon>Pseudomonadota</taxon>
        <taxon>Gammaproteobacteria</taxon>
        <taxon>Thiotrichales</taxon>
        <taxon>Thioflexithrix</taxon>
    </lineage>
</organism>